<dbReference type="InterPro" id="IPR017439">
    <property type="entry name" value="Amidohydrolase"/>
</dbReference>
<evidence type="ECO:0000259" key="3">
    <source>
        <dbReference type="Pfam" id="PF07687"/>
    </source>
</evidence>
<protein>
    <submittedName>
        <fullName evidence="4">Amidohydrolase</fullName>
    </submittedName>
</protein>
<dbReference type="InterPro" id="IPR002933">
    <property type="entry name" value="Peptidase_M20"/>
</dbReference>
<sequence length="434" mass="46373">MTTSITTVGIRDAVGAQVDATLGQVQALYRKLHQTPELPFQEHITSARLAEALEELGYEVTRGVGVTGVVALLHNGEGPTVMLRGDMDALPIKEETGLDFASRETATTAEGREVPLMHACGHDLHSSCVVGAAGVMAALRDQWSGTLMLICQPAEEVFGGAKAMLDDGLYERFARPNVILGQHNMPALAGTVGHISGRAMAACSNLAVTIHGAGGHGSMPAQTVDPVVIAAHVVTRLQTIVSREVPPEETVVLTVGKLHAGTQANIIPHSAELEINVRSFDNALHRQVVASIERIIRTECEAGRSPIPPEIRVLNETISLDNDSVAVEHVRRAHAEHFGAASIYEMPRLNGSEDFPFFGSAESGGFGGEDIPYVYWFIGATPAERWAETPGTGVSEKMRHLEMPHSPYYFPGNDVTLRTGIEAMASAALAYLAV</sequence>
<dbReference type="PANTHER" id="PTHR11014:SF63">
    <property type="entry name" value="METALLOPEPTIDASE, PUTATIVE (AFU_ORTHOLOGUE AFUA_6G09600)-RELATED"/>
    <property type="match status" value="1"/>
</dbReference>
<reference evidence="4 5" key="1">
    <citation type="submission" date="2018-01" db="EMBL/GenBank/DDBJ databases">
        <title>Halomonas endophytica sp. nov., isolated from storage liquid in the stems of Populus euphratica.</title>
        <authorList>
            <person name="Chen C."/>
        </authorList>
    </citation>
    <scope>NUCLEOTIDE SEQUENCE [LARGE SCALE GENOMIC DNA]</scope>
    <source>
        <strain evidence="4 5">BZ-SZ-XJ27</strain>
    </source>
</reference>
<dbReference type="Pfam" id="PF07687">
    <property type="entry name" value="M20_dimer"/>
    <property type="match status" value="1"/>
</dbReference>
<dbReference type="NCBIfam" id="TIGR01891">
    <property type="entry name" value="amidohydrolases"/>
    <property type="match status" value="1"/>
</dbReference>
<dbReference type="GO" id="GO:0019877">
    <property type="term" value="P:diaminopimelate biosynthetic process"/>
    <property type="evidence" value="ECO:0007669"/>
    <property type="project" value="UniProtKB-ARBA"/>
</dbReference>
<dbReference type="PANTHER" id="PTHR11014">
    <property type="entry name" value="PEPTIDASE M20 FAMILY MEMBER"/>
    <property type="match status" value="1"/>
</dbReference>
<keyword evidence="2" id="KW-0464">Manganese</keyword>
<dbReference type="Proteomes" id="UP000235547">
    <property type="component" value="Unassembled WGS sequence"/>
</dbReference>
<dbReference type="GO" id="GO:0046872">
    <property type="term" value="F:metal ion binding"/>
    <property type="evidence" value="ECO:0007669"/>
    <property type="project" value="UniProtKB-KW"/>
</dbReference>
<dbReference type="InterPro" id="IPR011650">
    <property type="entry name" value="Peptidase_M20_dimer"/>
</dbReference>
<accession>A0A2N7UJB5</accession>
<dbReference type="SUPFAM" id="SSF55031">
    <property type="entry name" value="Bacterial exopeptidase dimerisation domain"/>
    <property type="match status" value="1"/>
</dbReference>
<evidence type="ECO:0000313" key="4">
    <source>
        <dbReference type="EMBL" id="PMR80495.1"/>
    </source>
</evidence>
<evidence type="ECO:0000256" key="1">
    <source>
        <dbReference type="ARBA" id="ARBA00022801"/>
    </source>
</evidence>
<keyword evidence="5" id="KW-1185">Reference proteome</keyword>
<dbReference type="EMBL" id="PNRG01000017">
    <property type="protein sequence ID" value="PMR80495.1"/>
    <property type="molecule type" value="Genomic_DNA"/>
</dbReference>
<evidence type="ECO:0000313" key="5">
    <source>
        <dbReference type="Proteomes" id="UP000235547"/>
    </source>
</evidence>
<dbReference type="InterPro" id="IPR036264">
    <property type="entry name" value="Bact_exopeptidase_dim_dom"/>
</dbReference>
<feature type="binding site" evidence="2">
    <location>
        <position position="156"/>
    </location>
    <ligand>
        <name>Mn(2+)</name>
        <dbReference type="ChEBI" id="CHEBI:29035"/>
        <label>2</label>
    </ligand>
</feature>
<comment type="caution">
    <text evidence="4">The sequence shown here is derived from an EMBL/GenBank/DDBJ whole genome shotgun (WGS) entry which is preliminary data.</text>
</comment>
<evidence type="ECO:0000256" key="2">
    <source>
        <dbReference type="PIRSR" id="PIRSR005962-1"/>
    </source>
</evidence>
<dbReference type="SUPFAM" id="SSF53187">
    <property type="entry name" value="Zn-dependent exopeptidases"/>
    <property type="match status" value="1"/>
</dbReference>
<name>A0A2N7UJB5_9GAMM</name>
<dbReference type="Pfam" id="PF01546">
    <property type="entry name" value="Peptidase_M20"/>
    <property type="match status" value="1"/>
</dbReference>
<feature type="binding site" evidence="2">
    <location>
        <position position="120"/>
    </location>
    <ligand>
        <name>Mn(2+)</name>
        <dbReference type="ChEBI" id="CHEBI:29035"/>
        <label>2</label>
    </ligand>
</feature>
<gene>
    <name evidence="4" type="ORF">C1H70_08555</name>
</gene>
<dbReference type="RefSeq" id="WP_102587931.1">
    <property type="nucleotide sequence ID" value="NZ_BNAE01000005.1"/>
</dbReference>
<keyword evidence="1 4" id="KW-0378">Hydrolase</keyword>
<proteinExistence type="predicted"/>
<dbReference type="AlphaFoldDB" id="A0A2N7UJB5"/>
<dbReference type="GO" id="GO:0050118">
    <property type="term" value="F:N-acetyldiaminopimelate deacetylase activity"/>
    <property type="evidence" value="ECO:0007669"/>
    <property type="project" value="UniProtKB-ARBA"/>
</dbReference>
<feature type="domain" description="Peptidase M20 dimerisation" evidence="3">
    <location>
        <begin position="207"/>
        <end position="302"/>
    </location>
</feature>
<dbReference type="Gene3D" id="3.40.630.10">
    <property type="entry name" value="Zn peptidases"/>
    <property type="match status" value="1"/>
</dbReference>
<dbReference type="OrthoDB" id="9777385at2"/>
<dbReference type="Gene3D" id="3.30.70.360">
    <property type="match status" value="1"/>
</dbReference>
<feature type="binding site" evidence="2">
    <location>
        <position position="122"/>
    </location>
    <ligand>
        <name>Mn(2+)</name>
        <dbReference type="ChEBI" id="CHEBI:29035"/>
        <label>2</label>
    </ligand>
</feature>
<comment type="cofactor">
    <cofactor evidence="2">
        <name>Mn(2+)</name>
        <dbReference type="ChEBI" id="CHEBI:29035"/>
    </cofactor>
    <text evidence="2">The Mn(2+) ion enhances activity.</text>
</comment>
<keyword evidence="2" id="KW-0479">Metal-binding</keyword>
<dbReference type="FunFam" id="3.30.70.360:FF:000001">
    <property type="entry name" value="N-acetyldiaminopimelate deacetylase"/>
    <property type="match status" value="1"/>
</dbReference>
<feature type="binding site" evidence="2">
    <location>
        <position position="183"/>
    </location>
    <ligand>
        <name>Mn(2+)</name>
        <dbReference type="ChEBI" id="CHEBI:29035"/>
        <label>2</label>
    </ligand>
</feature>
<organism evidence="4 5">
    <name type="scientific">Halomonas urumqiensis</name>
    <dbReference type="NCBI Taxonomy" id="1684789"/>
    <lineage>
        <taxon>Bacteria</taxon>
        <taxon>Pseudomonadati</taxon>
        <taxon>Pseudomonadota</taxon>
        <taxon>Gammaproteobacteria</taxon>
        <taxon>Oceanospirillales</taxon>
        <taxon>Halomonadaceae</taxon>
        <taxon>Halomonas</taxon>
    </lineage>
</organism>